<evidence type="ECO:0000313" key="2">
    <source>
        <dbReference type="Proteomes" id="UP001497623"/>
    </source>
</evidence>
<dbReference type="Proteomes" id="UP001497623">
    <property type="component" value="Unassembled WGS sequence"/>
</dbReference>
<reference evidence="1 2" key="1">
    <citation type="submission" date="2024-05" db="EMBL/GenBank/DDBJ databases">
        <authorList>
            <person name="Wallberg A."/>
        </authorList>
    </citation>
    <scope>NUCLEOTIDE SEQUENCE [LARGE SCALE GENOMIC DNA]</scope>
</reference>
<name>A0AAV2SX43_MEGNR</name>
<protein>
    <submittedName>
        <fullName evidence="1">Uncharacterized protein</fullName>
    </submittedName>
</protein>
<gene>
    <name evidence="1" type="ORF">MNOR_LOCUS41044</name>
</gene>
<sequence>MEFALLTSLKTLEVFTQRQCRVDVFTQRQCRVDVFTQRPHKGISNFTKGLMTLHNVSDVAAGRWTANLMLSCVMSIKFCERLLLQLWLPLNAGSVLIRQSCRLTRSARKEP</sequence>
<accession>A0AAV2SX43</accession>
<evidence type="ECO:0000313" key="1">
    <source>
        <dbReference type="EMBL" id="CAL4245511.1"/>
    </source>
</evidence>
<organism evidence="1 2">
    <name type="scientific">Meganyctiphanes norvegica</name>
    <name type="common">Northern krill</name>
    <name type="synonym">Thysanopoda norvegica</name>
    <dbReference type="NCBI Taxonomy" id="48144"/>
    <lineage>
        <taxon>Eukaryota</taxon>
        <taxon>Metazoa</taxon>
        <taxon>Ecdysozoa</taxon>
        <taxon>Arthropoda</taxon>
        <taxon>Crustacea</taxon>
        <taxon>Multicrustacea</taxon>
        <taxon>Malacostraca</taxon>
        <taxon>Eumalacostraca</taxon>
        <taxon>Eucarida</taxon>
        <taxon>Euphausiacea</taxon>
        <taxon>Euphausiidae</taxon>
        <taxon>Meganyctiphanes</taxon>
    </lineage>
</organism>
<dbReference type="EMBL" id="CAXKWB010139272">
    <property type="protein sequence ID" value="CAL4245511.1"/>
    <property type="molecule type" value="Genomic_DNA"/>
</dbReference>
<proteinExistence type="predicted"/>
<dbReference type="AlphaFoldDB" id="A0AAV2SX43"/>
<keyword evidence="2" id="KW-1185">Reference proteome</keyword>
<comment type="caution">
    <text evidence="1">The sequence shown here is derived from an EMBL/GenBank/DDBJ whole genome shotgun (WGS) entry which is preliminary data.</text>
</comment>